<dbReference type="Pfam" id="PF01154">
    <property type="entry name" value="HMG_CoA_synt_N"/>
    <property type="match status" value="1"/>
</dbReference>
<dbReference type="PANTHER" id="PTHR43323">
    <property type="entry name" value="3-HYDROXY-3-METHYLGLUTARYL COENZYME A SYNTHASE"/>
    <property type="match status" value="1"/>
</dbReference>
<evidence type="ECO:0000256" key="2">
    <source>
        <dbReference type="ARBA" id="ARBA00022679"/>
    </source>
</evidence>
<comment type="catalytic activity">
    <reaction evidence="5">
        <text>acetoacetyl-CoA + acetyl-CoA + H2O = (3S)-3-hydroxy-3-methylglutaryl-CoA + CoA + H(+)</text>
        <dbReference type="Rhea" id="RHEA:10188"/>
        <dbReference type="ChEBI" id="CHEBI:15377"/>
        <dbReference type="ChEBI" id="CHEBI:15378"/>
        <dbReference type="ChEBI" id="CHEBI:43074"/>
        <dbReference type="ChEBI" id="CHEBI:57286"/>
        <dbReference type="ChEBI" id="CHEBI:57287"/>
        <dbReference type="ChEBI" id="CHEBI:57288"/>
        <dbReference type="EC" id="2.3.3.10"/>
    </reaction>
</comment>
<evidence type="ECO:0000259" key="6">
    <source>
        <dbReference type="Pfam" id="PF01154"/>
    </source>
</evidence>
<dbReference type="PANTHER" id="PTHR43323:SF2">
    <property type="entry name" value="HYDROXYMETHYLGLUTARYL-COA SYNTHASE"/>
    <property type="match status" value="1"/>
</dbReference>
<dbReference type="AlphaFoldDB" id="A0A077WV73"/>
<evidence type="ECO:0000256" key="1">
    <source>
        <dbReference type="ARBA" id="ARBA00007061"/>
    </source>
</evidence>
<feature type="binding site" evidence="4">
    <location>
        <position position="217"/>
    </location>
    <ligand>
        <name>CoA</name>
        <dbReference type="ChEBI" id="CHEBI:57287"/>
    </ligand>
</feature>
<feature type="domain" description="Hydroxymethylglutaryl-coenzyme A synthase C-terminal" evidence="7">
    <location>
        <begin position="183"/>
        <end position="451"/>
    </location>
</feature>
<accession>A0A077WV73</accession>
<dbReference type="SUPFAM" id="SSF53901">
    <property type="entry name" value="Thiolase-like"/>
    <property type="match status" value="2"/>
</dbReference>
<evidence type="ECO:0000259" key="7">
    <source>
        <dbReference type="Pfam" id="PF08540"/>
    </source>
</evidence>
<feature type="binding site" evidence="4">
    <location>
        <position position="265"/>
    </location>
    <ligand>
        <name>CoA</name>
        <dbReference type="ChEBI" id="CHEBI:57287"/>
    </ligand>
</feature>
<dbReference type="GO" id="GO:0006696">
    <property type="term" value="P:ergosterol biosynthetic process"/>
    <property type="evidence" value="ECO:0007669"/>
    <property type="project" value="EnsemblFungi"/>
</dbReference>
<feature type="active site" description="Proton donor/acceptor" evidence="3">
    <location>
        <position position="91"/>
    </location>
</feature>
<evidence type="ECO:0000256" key="4">
    <source>
        <dbReference type="PIRSR" id="PIRSR610122-2"/>
    </source>
</evidence>
<comment type="function">
    <text evidence="5">Catalyzes the condensation of acetyl-CoA with acetoacetyl-CoA to form HMG-CoA.</text>
</comment>
<feature type="domain" description="Hydroxymethylglutaryl-coenzyme A synthase N-terminal" evidence="6">
    <location>
        <begin position="9"/>
        <end position="182"/>
    </location>
</feature>
<protein>
    <recommendedName>
        <fullName evidence="5">Hydroxymethylglutaryl-CoA synthase</fullName>
        <shortName evidence="5">HMG-CoA synthase</shortName>
        <ecNumber evidence="5">2.3.3.10</ecNumber>
    </recommendedName>
    <alternativeName>
        <fullName evidence="5">3-hydroxy-3-methylglutaryl coenzyme A synthase</fullName>
    </alternativeName>
</protein>
<comment type="similarity">
    <text evidence="1 5">Belongs to the thiolase-like superfamily. HMG-CoA synthase family.</text>
</comment>
<dbReference type="FunFam" id="3.40.47.10:FF:000008">
    <property type="entry name" value="3-hydroxy-3-methylglutaryl coenzyme A synthase"/>
    <property type="match status" value="1"/>
</dbReference>
<dbReference type="EMBL" id="LK023346">
    <property type="protein sequence ID" value="CDS11516.1"/>
    <property type="molecule type" value="Genomic_DNA"/>
</dbReference>
<feature type="active site" description="Acyl-thioester intermediate" evidence="3">
    <location>
        <position position="125"/>
    </location>
</feature>
<dbReference type="CDD" id="cd00827">
    <property type="entry name" value="init_cond_enzymes"/>
    <property type="match status" value="1"/>
</dbReference>
<dbReference type="NCBIfam" id="TIGR01833">
    <property type="entry name" value="HMG-CoA-S_euk"/>
    <property type="match status" value="1"/>
</dbReference>
<dbReference type="EC" id="2.3.3.10" evidence="5"/>
<reference evidence="8" key="1">
    <citation type="journal article" date="2014" name="Genome Announc.">
        <title>De novo whole-genome sequence and genome annotation of Lichtheimia ramosa.</title>
        <authorList>
            <person name="Linde J."/>
            <person name="Schwartze V."/>
            <person name="Binder U."/>
            <person name="Lass-Florl C."/>
            <person name="Voigt K."/>
            <person name="Horn F."/>
        </authorList>
    </citation>
    <scope>NUCLEOTIDE SEQUENCE</scope>
    <source>
        <strain evidence="8">JMRC FSU:6197</strain>
    </source>
</reference>
<dbReference type="InterPro" id="IPR013528">
    <property type="entry name" value="HMG_CoA_synth_N"/>
</dbReference>
<evidence type="ECO:0000313" key="8">
    <source>
        <dbReference type="EMBL" id="CDS11516.1"/>
    </source>
</evidence>
<name>A0A077WV73_9FUNG</name>
<dbReference type="InterPro" id="IPR010122">
    <property type="entry name" value="HMG_CoA_synthase_euk"/>
</dbReference>
<evidence type="ECO:0000256" key="5">
    <source>
        <dbReference type="RuleBase" id="RU364071"/>
    </source>
</evidence>
<evidence type="ECO:0000256" key="3">
    <source>
        <dbReference type="PIRSR" id="PIRSR610122-1"/>
    </source>
</evidence>
<organism evidence="8">
    <name type="scientific">Lichtheimia ramosa</name>
    <dbReference type="NCBI Taxonomy" id="688394"/>
    <lineage>
        <taxon>Eukaryota</taxon>
        <taxon>Fungi</taxon>
        <taxon>Fungi incertae sedis</taxon>
        <taxon>Mucoromycota</taxon>
        <taxon>Mucoromycotina</taxon>
        <taxon>Mucoromycetes</taxon>
        <taxon>Mucorales</taxon>
        <taxon>Lichtheimiaceae</taxon>
        <taxon>Lichtheimia</taxon>
    </lineage>
</organism>
<dbReference type="GO" id="GO:0010142">
    <property type="term" value="P:farnesyl diphosphate biosynthetic process, mevalonate pathway"/>
    <property type="evidence" value="ECO:0007669"/>
    <property type="project" value="EnsemblFungi"/>
</dbReference>
<proteinExistence type="inferred from homology"/>
<dbReference type="Pfam" id="PF08540">
    <property type="entry name" value="HMG_CoA_synt_C"/>
    <property type="match status" value="1"/>
</dbReference>
<keyword evidence="2 5" id="KW-0808">Transferase</keyword>
<dbReference type="Gene3D" id="3.40.47.10">
    <property type="match status" value="1"/>
</dbReference>
<sequence>MTAANFEHYPKNVGILAMEMYFPHRCVEQSEMEVFDGVSSGKYTIGLGQEKMAFIDDREDIQSICLTAVQTLMEKYNIDYTDIGRLEVGTETIIDKSKSVKSTLMTLFGEHGNTEIEGIDTTNACYGGFNAFSNAVNWIESSSWDGRKAIVIAGDLALYASGAARPTSGAGVVAMLVGPNAPIVVERGLRSTHMEHAYDFYKPDMHSEYPVVDGKFSNICYLRAFDTCYKRYMSRLGKQLNKEKPSMDDIDYVVCHSPYAKLVNKSFARASYNDFLLDRDNEKYAPIQAFGELDYGQSLENRDLEKACVAFTKAGYAQKVGPCAFVPKQIGNMYTAAVWAGLASLVSEVDSENLQGKRVLLYSYGSGLAASMISFRILDNTTNIKEKLNLRERLAARIHSKPEAFAEAMKIRENTHNACDYTPVGSLDNIASGVYYIEKIDDKWRRFYKRKD</sequence>
<gene>
    <name evidence="8" type="ORF">LRAMOSA03779</name>
</gene>
<feature type="active site" description="Proton donor/acceptor" evidence="3">
    <location>
        <position position="256"/>
    </location>
</feature>
<dbReference type="GO" id="GO:0004421">
    <property type="term" value="F:hydroxymethylglutaryl-CoA synthase activity"/>
    <property type="evidence" value="ECO:0007669"/>
    <property type="project" value="UniProtKB-EC"/>
</dbReference>
<feature type="binding site" evidence="4">
    <location>
        <position position="261"/>
    </location>
    <ligand>
        <name>CoA</name>
        <dbReference type="ChEBI" id="CHEBI:57287"/>
    </ligand>
</feature>
<dbReference type="OrthoDB" id="1269963at2759"/>
<dbReference type="GO" id="GO:0006084">
    <property type="term" value="P:acetyl-CoA metabolic process"/>
    <property type="evidence" value="ECO:0007669"/>
    <property type="project" value="EnsemblFungi"/>
</dbReference>
<dbReference type="InterPro" id="IPR013746">
    <property type="entry name" value="HMG_CoA_synt_C_dom"/>
</dbReference>
<dbReference type="InterPro" id="IPR016039">
    <property type="entry name" value="Thiolase-like"/>
</dbReference>